<dbReference type="AlphaFoldDB" id="A0A517MND1"/>
<proteinExistence type="predicted"/>
<dbReference type="RefSeq" id="WP_145354540.1">
    <property type="nucleotide sequence ID" value="NZ_CP036262.1"/>
</dbReference>
<keyword evidence="1" id="KW-0732">Signal</keyword>
<feature type="chain" id="PRO_5022246063" description="Carboxypeptidase regulatory-like domain-containing protein" evidence="1">
    <location>
        <begin position="24"/>
        <end position="150"/>
    </location>
</feature>
<feature type="signal peptide" evidence="1">
    <location>
        <begin position="1"/>
        <end position="23"/>
    </location>
</feature>
<dbReference type="Proteomes" id="UP000320672">
    <property type="component" value="Chromosome"/>
</dbReference>
<sequence length="150" mass="15639" precursor="true">MNYLNRFYKTATAARYFTLSLSAALMLTAVGCGPPANEFPTAPTKGIVTYKGAPVPTGTVMLTPVGNGPPATGNLAEDGTFVLKSYGEDDGAVIGEHGVTITALEMGSGLPEDIASEPKQLIPQQYGNANKSGLTATITEGDNMLEFHLE</sequence>
<keyword evidence="3" id="KW-1185">Reference proteome</keyword>
<dbReference type="EMBL" id="CP036262">
    <property type="protein sequence ID" value="QDS96389.1"/>
    <property type="molecule type" value="Genomic_DNA"/>
</dbReference>
<evidence type="ECO:0000313" key="3">
    <source>
        <dbReference type="Proteomes" id="UP000320672"/>
    </source>
</evidence>
<evidence type="ECO:0000256" key="1">
    <source>
        <dbReference type="SAM" id="SignalP"/>
    </source>
</evidence>
<name>A0A517MND1_9BACT</name>
<gene>
    <name evidence="2" type="ORF">FF011L_51990</name>
</gene>
<reference evidence="2 3" key="1">
    <citation type="submission" date="2019-02" db="EMBL/GenBank/DDBJ databases">
        <title>Deep-cultivation of Planctomycetes and their phenomic and genomic characterization uncovers novel biology.</title>
        <authorList>
            <person name="Wiegand S."/>
            <person name="Jogler M."/>
            <person name="Boedeker C."/>
            <person name="Pinto D."/>
            <person name="Vollmers J."/>
            <person name="Rivas-Marin E."/>
            <person name="Kohn T."/>
            <person name="Peeters S.H."/>
            <person name="Heuer A."/>
            <person name="Rast P."/>
            <person name="Oberbeckmann S."/>
            <person name="Bunk B."/>
            <person name="Jeske O."/>
            <person name="Meyerdierks A."/>
            <person name="Storesund J.E."/>
            <person name="Kallscheuer N."/>
            <person name="Luecker S."/>
            <person name="Lage O.M."/>
            <person name="Pohl T."/>
            <person name="Merkel B.J."/>
            <person name="Hornburger P."/>
            <person name="Mueller R.-W."/>
            <person name="Bruemmer F."/>
            <person name="Labrenz M."/>
            <person name="Spormann A.M."/>
            <person name="Op den Camp H."/>
            <person name="Overmann J."/>
            <person name="Amann R."/>
            <person name="Jetten M.S.M."/>
            <person name="Mascher T."/>
            <person name="Medema M.H."/>
            <person name="Devos D.P."/>
            <person name="Kaster A.-K."/>
            <person name="Ovreas L."/>
            <person name="Rohde M."/>
            <person name="Galperin M.Y."/>
            <person name="Jogler C."/>
        </authorList>
    </citation>
    <scope>NUCLEOTIDE SEQUENCE [LARGE SCALE GENOMIC DNA]</scope>
    <source>
        <strain evidence="2 3">FF011L</strain>
    </source>
</reference>
<protein>
    <recommendedName>
        <fullName evidence="4">Carboxypeptidase regulatory-like domain-containing protein</fullName>
    </recommendedName>
</protein>
<dbReference type="OrthoDB" id="291487at2"/>
<dbReference type="PROSITE" id="PS51257">
    <property type="entry name" value="PROKAR_LIPOPROTEIN"/>
    <property type="match status" value="1"/>
</dbReference>
<organism evidence="2 3">
    <name type="scientific">Roseimaritima multifibrata</name>
    <dbReference type="NCBI Taxonomy" id="1930274"/>
    <lineage>
        <taxon>Bacteria</taxon>
        <taxon>Pseudomonadati</taxon>
        <taxon>Planctomycetota</taxon>
        <taxon>Planctomycetia</taxon>
        <taxon>Pirellulales</taxon>
        <taxon>Pirellulaceae</taxon>
        <taxon>Roseimaritima</taxon>
    </lineage>
</organism>
<accession>A0A517MND1</accession>
<dbReference type="KEGG" id="rml:FF011L_51990"/>
<evidence type="ECO:0008006" key="4">
    <source>
        <dbReference type="Google" id="ProtNLM"/>
    </source>
</evidence>
<evidence type="ECO:0000313" key="2">
    <source>
        <dbReference type="EMBL" id="QDS96389.1"/>
    </source>
</evidence>